<dbReference type="SUPFAM" id="SSF56219">
    <property type="entry name" value="DNase I-like"/>
    <property type="match status" value="1"/>
</dbReference>
<organism evidence="2">
    <name type="scientific">Ixodes scapularis</name>
    <name type="common">Black-legged tick</name>
    <name type="synonym">Deer tick</name>
    <dbReference type="NCBI Taxonomy" id="6945"/>
    <lineage>
        <taxon>Eukaryota</taxon>
        <taxon>Metazoa</taxon>
        <taxon>Ecdysozoa</taxon>
        <taxon>Arthropoda</taxon>
        <taxon>Chelicerata</taxon>
        <taxon>Arachnida</taxon>
        <taxon>Acari</taxon>
        <taxon>Parasitiformes</taxon>
        <taxon>Ixodida</taxon>
        <taxon>Ixodoidea</taxon>
        <taxon>Ixodidae</taxon>
        <taxon>Ixodinae</taxon>
        <taxon>Ixodes</taxon>
    </lineage>
</organism>
<dbReference type="InterPro" id="IPR043502">
    <property type="entry name" value="DNA/RNA_pol_sf"/>
</dbReference>
<evidence type="ECO:0000313" key="2">
    <source>
        <dbReference type="EMBL" id="MOY41957.1"/>
    </source>
</evidence>
<dbReference type="PANTHER" id="PTHR31635">
    <property type="entry name" value="REVERSE TRANSCRIPTASE DOMAIN-CONTAINING PROTEIN-RELATED"/>
    <property type="match status" value="1"/>
</dbReference>
<feature type="domain" description="Reverse transcriptase" evidence="1">
    <location>
        <begin position="443"/>
        <end position="715"/>
    </location>
</feature>
<dbReference type="InterPro" id="IPR005135">
    <property type="entry name" value="Endo/exonuclease/phosphatase"/>
</dbReference>
<protein>
    <submittedName>
        <fullName evidence="2">Putative tick transposon</fullName>
    </submittedName>
</protein>
<sequence>MVRPFSARYEVCVSHAVGSSAGCLLLVRQSLGATVEAVTTCDSGRFVVCDFSLSSYDWRVICVYPSNRVDERRELFDFMHQYCKSDRLIIFLGDFNCVCSAEDKSSSTPYRDLSTESLLRLINESGFDDVGECLRNGREIQYTHFQGSSHARLDRAYVSLDLIPLCFEYRVHPVSFSDHCLVSFCMRSKSQARKVFSWELWKLNAKLLEDDVFTAEVQAAVETLESQKKLGYGVRWELFKQKIKMKALERAGVLKSTERSNEMLLRNNLRILLKEETKMPGAYKDDISCVKDKLKILDRERYCGAIVRARAERWSTGEAPTKRALSLEKRYARRNEITGVERNGSLTTDKKEIELAFFEYYSRLFASCPVDVQLFKDEFLGFMPRIDDETKELLESTISVEEVVFAIEALNPGKSPGPDGLSAVFYKTQKHEIAAVLAKVFNEAYDLNILPPSFMSSHTVLIPKTDDAVKLQHVTAYRPISLTNVGYKILMKILARRLQSVISEIVGPHQTCGIKGRTICTNIHKARSVLECCDAMRTCVAMLQVDLEKAFDRVPHDLLLTILDHVNVGAVIREGVSMAYSGCSTRLMLNKSVGKRIKVNRSVRQGCPLSPLLFCIYIESLCISIFKNSTISGFQLHATEVKVLAYADDIAVFCSNRESIVQVVHTLKRYCEVSGSSVNWAKCLGFWHGEWSSTPSSFANMQWVTTPVKYLGVPLENYRDSEPYWRRQVMELRERVEKSRRYDLSIFARATVCNLFFVSKLWYVLQVLHCSRVNVQKLHRVFAVFIWGSTWERSSRTNLFRRVRNGGLSLTHLFLRQVVNRFMYFRDISDPFLRTVCQVRVASRLPELIVSTSSMSGGIHGYLKEVVASCKFLLSRFSVEYLSEVPRKRLYKAVCDTVFPVPLYRALYCAGPGQDVLKRVKRMVVPAGTKTFFFTLHSGTLPVKTWLNERGLFVPWGDHCFLCKKPETVEHVFLECWDGVFFWDVLQRTLKKDLPLDAHGIRYLSVKNEEGFPFDLVMLLGLHSIWKSRMALHNADNNVREAREYFRESVSLLVEVNRAQKCEPEWLPRIEALLSMKQF</sequence>
<dbReference type="VEuPathDB" id="VectorBase:ISCI018898"/>
<dbReference type="InterPro" id="IPR036691">
    <property type="entry name" value="Endo/exonu/phosph_ase_sf"/>
</dbReference>
<dbReference type="CDD" id="cd01650">
    <property type="entry name" value="RT_nLTR_like"/>
    <property type="match status" value="1"/>
</dbReference>
<dbReference type="GO" id="GO:0071897">
    <property type="term" value="P:DNA biosynthetic process"/>
    <property type="evidence" value="ECO:0007669"/>
    <property type="project" value="UniProtKB-ARBA"/>
</dbReference>
<dbReference type="InterPro" id="IPR043128">
    <property type="entry name" value="Rev_trsase/Diguanyl_cyclase"/>
</dbReference>
<dbReference type="InterPro" id="IPR000477">
    <property type="entry name" value="RT_dom"/>
</dbReference>
<evidence type="ECO:0000259" key="1">
    <source>
        <dbReference type="PROSITE" id="PS50878"/>
    </source>
</evidence>
<proteinExistence type="predicted"/>
<dbReference type="AlphaFoldDB" id="A0A4D5S1I0"/>
<dbReference type="Gene3D" id="3.60.10.10">
    <property type="entry name" value="Endonuclease/exonuclease/phosphatase"/>
    <property type="match status" value="1"/>
</dbReference>
<dbReference type="PROSITE" id="PS51257">
    <property type="entry name" value="PROKAR_LIPOPROTEIN"/>
    <property type="match status" value="1"/>
</dbReference>
<dbReference type="Gene3D" id="3.30.70.270">
    <property type="match status" value="1"/>
</dbReference>
<dbReference type="PROSITE" id="PS50878">
    <property type="entry name" value="RT_POL"/>
    <property type="match status" value="1"/>
</dbReference>
<dbReference type="GO" id="GO:0003824">
    <property type="term" value="F:catalytic activity"/>
    <property type="evidence" value="ECO:0007669"/>
    <property type="project" value="InterPro"/>
</dbReference>
<dbReference type="Pfam" id="PF00078">
    <property type="entry name" value="RVT_1"/>
    <property type="match status" value="1"/>
</dbReference>
<name>A0A4D5S1I0_IXOSC</name>
<dbReference type="SUPFAM" id="SSF56672">
    <property type="entry name" value="DNA/RNA polymerases"/>
    <property type="match status" value="1"/>
</dbReference>
<dbReference type="Pfam" id="PF03372">
    <property type="entry name" value="Exo_endo_phos"/>
    <property type="match status" value="1"/>
</dbReference>
<reference evidence="2" key="1">
    <citation type="submission" date="2019-04" db="EMBL/GenBank/DDBJ databases">
        <title>An insight into the mialome of Ixodes scapularis.</title>
        <authorList>
            <person name="Ribeiro J.M."/>
            <person name="Mather T.N."/>
            <person name="Karim S."/>
        </authorList>
    </citation>
    <scope>NUCLEOTIDE SEQUENCE</scope>
</reference>
<dbReference type="VEuPathDB" id="VectorBase:ISCP_017336"/>
<dbReference type="EMBL" id="GHJT01007986">
    <property type="protein sequence ID" value="MOY41957.1"/>
    <property type="molecule type" value="Transcribed_RNA"/>
</dbReference>
<dbReference type="OrthoDB" id="6477264at2759"/>
<dbReference type="PANTHER" id="PTHR31635:SF196">
    <property type="entry name" value="REVERSE TRANSCRIPTASE DOMAIN-CONTAINING PROTEIN-RELATED"/>
    <property type="match status" value="1"/>
</dbReference>
<accession>A0A4D5S1I0</accession>
<dbReference type="VEuPathDB" id="VectorBase:ISCW018898"/>